<evidence type="ECO:0000313" key="6">
    <source>
        <dbReference type="Proteomes" id="UP000593567"/>
    </source>
</evidence>
<dbReference type="Gene3D" id="3.30.710.10">
    <property type="entry name" value="Potassium Channel Kv1.1, Chain A"/>
    <property type="match status" value="1"/>
</dbReference>
<evidence type="ECO:0000259" key="3">
    <source>
        <dbReference type="Pfam" id="PF21059"/>
    </source>
</evidence>
<reference evidence="5" key="1">
    <citation type="submission" date="2020-06" db="EMBL/GenBank/DDBJ databases">
        <title>Draft genome of Bugula neritina, a colonial animal packing powerful symbionts and potential medicines.</title>
        <authorList>
            <person name="Rayko M."/>
        </authorList>
    </citation>
    <scope>NUCLEOTIDE SEQUENCE [LARGE SCALE GENOMIC DNA]</scope>
    <source>
        <strain evidence="5">Kwan_BN1</strain>
    </source>
</reference>
<organism evidence="5 6">
    <name type="scientific">Bugula neritina</name>
    <name type="common">Brown bryozoan</name>
    <name type="synonym">Sertularia neritina</name>
    <dbReference type="NCBI Taxonomy" id="10212"/>
    <lineage>
        <taxon>Eukaryota</taxon>
        <taxon>Metazoa</taxon>
        <taxon>Spiralia</taxon>
        <taxon>Lophotrochozoa</taxon>
        <taxon>Bryozoa</taxon>
        <taxon>Gymnolaemata</taxon>
        <taxon>Cheilostomatida</taxon>
        <taxon>Flustrina</taxon>
        <taxon>Buguloidea</taxon>
        <taxon>Bugulidae</taxon>
        <taxon>Bugula</taxon>
    </lineage>
</organism>
<evidence type="ECO:0000259" key="4">
    <source>
        <dbReference type="Pfam" id="PF23998"/>
    </source>
</evidence>
<comment type="caution">
    <text evidence="5">The sequence shown here is derived from an EMBL/GenBank/DDBJ whole genome shotgun (WGS) entry which is preliminary data.</text>
</comment>
<keyword evidence="6" id="KW-1185">Reference proteome</keyword>
<dbReference type="InterPro" id="IPR011333">
    <property type="entry name" value="SKP1/BTB/POZ_sf"/>
</dbReference>
<dbReference type="Pfam" id="PF23998">
    <property type="entry name" value="BTB_BTBDG"/>
    <property type="match status" value="1"/>
</dbReference>
<dbReference type="InterPro" id="IPR056426">
    <property type="entry name" value="BTB_BTBDG"/>
</dbReference>
<dbReference type="Proteomes" id="UP000593567">
    <property type="component" value="Unassembled WGS sequence"/>
</dbReference>
<evidence type="ECO:0000256" key="1">
    <source>
        <dbReference type="ARBA" id="ARBA00016271"/>
    </source>
</evidence>
<gene>
    <name evidence="5" type="ORF">EB796_011512</name>
</gene>
<sequence length="676" mass="76998">MTSMQVVGCTPPTAYMPNTIVQVPRPVTDYARFMTDAPSVALAPARKDCTEEQPLQSSRRHRTRLQVGNTNRWRLPQSLLSDLLGMSQATRAVQYNSVKPFNSSYIKIFSGEGRHSYMNEDMNKEISLVTCKKNLPEEGAPAFSQSSLRPSWQGSRANSSRSDIRSVQSAPVKLSVSRSAPSYSRMTEYVPERTRPSSTKDLFYYHTRLSPQTNAATPDVLLRCMDMDFELHSLVLKRSPVLSSLLEETMGSTPVDMSYYKSSVNKTLDGLISSSELNYRNSQSNDEHAYKRSDRPGKKAITHAAHVSEHMRKKVATIKWDLEDNSVSRHAMAIALGNLYHSSYQVHNTDLASVLLAADKLQYSQLVNYCVDEIISCISYSNVASFYDAGIKTEQVRVVDACIRWLELNLISVVMNKIQLRDIPIKLLETVLKSSKLFTYSEYHLYTCLSLWLFLRLNPHIQLMPASTNVITYFNSLPKHSSFLESDGQVYVPLFDCLRLHGITDTFQFENIRRMNILPQESMVSLLSEHYSALQSGGDMTLMRNFKLSSVRQGYVIEEDLPYHSEILSLHGFHFQLKTVKADGTFTFFMQRLKPTDPVLSFRHCERQTFSMRPDREVKYSITVQTYDNGVQYHYTTGVEKQKFTLKGKLVRSKVLSLTDLTPPLYVTFSLLFPQS</sequence>
<dbReference type="PANTHER" id="PTHR46843:SF1">
    <property type="entry name" value="BTB_POZ DOMAIN-CONTAINING PROTEIN 16"/>
    <property type="match status" value="1"/>
</dbReference>
<dbReference type="EMBL" id="VXIV02001740">
    <property type="protein sequence ID" value="KAF6030186.1"/>
    <property type="molecule type" value="Genomic_DNA"/>
</dbReference>
<evidence type="ECO:0000256" key="2">
    <source>
        <dbReference type="SAM" id="MobiDB-lite"/>
    </source>
</evidence>
<name>A0A7J7JXW9_BUGNE</name>
<feature type="domain" description="BTBDG BTB/POZ" evidence="4">
    <location>
        <begin position="306"/>
        <end position="372"/>
    </location>
</feature>
<dbReference type="OrthoDB" id="6359943at2759"/>
<protein>
    <recommendedName>
        <fullName evidence="1">BTB/POZ domain-containing protein 16</fullName>
    </recommendedName>
</protein>
<dbReference type="AlphaFoldDB" id="A0A7J7JXW9"/>
<dbReference type="Pfam" id="PF21059">
    <property type="entry name" value="BTBD16_C"/>
    <property type="match status" value="1"/>
</dbReference>
<dbReference type="PANTHER" id="PTHR46843">
    <property type="entry name" value="BTB/POZ DOMAIN-CONTAINING PROTEIN 16"/>
    <property type="match status" value="1"/>
</dbReference>
<dbReference type="InterPro" id="IPR042833">
    <property type="entry name" value="BTBD16"/>
</dbReference>
<dbReference type="SUPFAM" id="SSF54695">
    <property type="entry name" value="POZ domain"/>
    <property type="match status" value="1"/>
</dbReference>
<dbReference type="InterPro" id="IPR048859">
    <property type="entry name" value="BTBD16_C"/>
</dbReference>
<feature type="domain" description="BTB/POZ" evidence="3">
    <location>
        <begin position="551"/>
        <end position="655"/>
    </location>
</feature>
<feature type="compositionally biased region" description="Polar residues" evidence="2">
    <location>
        <begin position="143"/>
        <end position="169"/>
    </location>
</feature>
<evidence type="ECO:0000313" key="5">
    <source>
        <dbReference type="EMBL" id="KAF6030186.1"/>
    </source>
</evidence>
<accession>A0A7J7JXW9</accession>
<proteinExistence type="predicted"/>
<feature type="region of interest" description="Disordered" evidence="2">
    <location>
        <begin position="139"/>
        <end position="172"/>
    </location>
</feature>